<evidence type="ECO:0000256" key="1">
    <source>
        <dbReference type="SAM" id="MobiDB-lite"/>
    </source>
</evidence>
<proteinExistence type="predicted"/>
<feature type="transmembrane region" description="Helical" evidence="2">
    <location>
        <begin position="130"/>
        <end position="151"/>
    </location>
</feature>
<dbReference type="PANTHER" id="PTHR39614">
    <property type="entry name" value="INTEGRAL MEMBRANE PROTEIN"/>
    <property type="match status" value="1"/>
</dbReference>
<dbReference type="OrthoDB" id="3897607at2759"/>
<feature type="domain" description="Rhodopsin" evidence="3">
    <location>
        <begin position="93"/>
        <end position="170"/>
    </location>
</feature>
<comment type="caution">
    <text evidence="4">The sequence shown here is derived from an EMBL/GenBank/DDBJ whole genome shotgun (WGS) entry which is preliminary data.</text>
</comment>
<evidence type="ECO:0000256" key="2">
    <source>
        <dbReference type="SAM" id="Phobius"/>
    </source>
</evidence>
<keyword evidence="2" id="KW-0812">Transmembrane</keyword>
<dbReference type="AlphaFoldDB" id="A0A9P4V4X4"/>
<protein>
    <recommendedName>
        <fullName evidence="3">Rhodopsin domain-containing protein</fullName>
    </recommendedName>
</protein>
<sequence>MSPTGSRHALITPDDQGLLLAIISWFLGATLVLCIAIRLAVRFTTRQLSASDDIIITIAAVSHSFPRNPSHISILSKLVVCKVSSSSTNIVKVLAVGSTIAVTLAVRSGLGKRSHLLDPETIPAIQKEMYAATILYVLSIGMSKMSITTFLARLTRTTTQKTVVLLLAIVTMPFWLSSTVVDVLIDLAIIFLPVHIVWTLEMHRRKKAAIIFIFALRFTLASISIVRLIYLIRFIGADPSFGSVPYGIATQCHSALSVVIACIPALKPFIENVQTGMLSASLSKHGPGAKFGEESYSLQALPSGSNRDAINSKRQDDLRPPSSSGGSKRFYLRRSESQPKFEYLQSEFGRIVKHPLTDLQSTSSSRPSTRASKPPRRPLPPPEELRPDMTRFLARARSISSPPRVSTLRTENARATGPSAESMWTRYSEDSGESESWMIKSARGRDGSKNVA</sequence>
<feature type="compositionally biased region" description="Basic and acidic residues" evidence="1">
    <location>
        <begin position="310"/>
        <end position="319"/>
    </location>
</feature>
<feature type="compositionally biased region" description="Basic and acidic residues" evidence="1">
    <location>
        <begin position="443"/>
        <end position="452"/>
    </location>
</feature>
<evidence type="ECO:0000313" key="5">
    <source>
        <dbReference type="Proteomes" id="UP000799444"/>
    </source>
</evidence>
<feature type="transmembrane region" description="Helical" evidence="2">
    <location>
        <begin position="20"/>
        <end position="41"/>
    </location>
</feature>
<feature type="domain" description="Rhodopsin" evidence="3">
    <location>
        <begin position="172"/>
        <end position="271"/>
    </location>
</feature>
<dbReference type="EMBL" id="ML996132">
    <property type="protein sequence ID" value="KAF2735780.1"/>
    <property type="molecule type" value="Genomic_DNA"/>
</dbReference>
<accession>A0A9P4V4X4</accession>
<feature type="region of interest" description="Disordered" evidence="1">
    <location>
        <begin position="354"/>
        <end position="452"/>
    </location>
</feature>
<keyword evidence="2" id="KW-1133">Transmembrane helix</keyword>
<name>A0A9P4V4X4_9PLEO</name>
<dbReference type="Pfam" id="PF20684">
    <property type="entry name" value="Fung_rhodopsin"/>
    <property type="match status" value="2"/>
</dbReference>
<feature type="region of interest" description="Disordered" evidence="1">
    <location>
        <begin position="300"/>
        <end position="331"/>
    </location>
</feature>
<organism evidence="4 5">
    <name type="scientific">Polyplosphaeria fusca</name>
    <dbReference type="NCBI Taxonomy" id="682080"/>
    <lineage>
        <taxon>Eukaryota</taxon>
        <taxon>Fungi</taxon>
        <taxon>Dikarya</taxon>
        <taxon>Ascomycota</taxon>
        <taxon>Pezizomycotina</taxon>
        <taxon>Dothideomycetes</taxon>
        <taxon>Pleosporomycetidae</taxon>
        <taxon>Pleosporales</taxon>
        <taxon>Tetraplosphaeriaceae</taxon>
        <taxon>Polyplosphaeria</taxon>
    </lineage>
</organism>
<feature type="compositionally biased region" description="Polar residues" evidence="1">
    <location>
        <begin position="398"/>
        <end position="410"/>
    </location>
</feature>
<feature type="compositionally biased region" description="Low complexity" evidence="1">
    <location>
        <begin position="361"/>
        <end position="372"/>
    </location>
</feature>
<keyword evidence="2" id="KW-0472">Membrane</keyword>
<keyword evidence="5" id="KW-1185">Reference proteome</keyword>
<evidence type="ECO:0000313" key="4">
    <source>
        <dbReference type="EMBL" id="KAF2735780.1"/>
    </source>
</evidence>
<gene>
    <name evidence="4" type="ORF">EJ04DRAFT_599587</name>
</gene>
<dbReference type="InterPro" id="IPR049326">
    <property type="entry name" value="Rhodopsin_dom_fungi"/>
</dbReference>
<reference evidence="4" key="1">
    <citation type="journal article" date="2020" name="Stud. Mycol.">
        <title>101 Dothideomycetes genomes: a test case for predicting lifestyles and emergence of pathogens.</title>
        <authorList>
            <person name="Haridas S."/>
            <person name="Albert R."/>
            <person name="Binder M."/>
            <person name="Bloem J."/>
            <person name="Labutti K."/>
            <person name="Salamov A."/>
            <person name="Andreopoulos B."/>
            <person name="Baker S."/>
            <person name="Barry K."/>
            <person name="Bills G."/>
            <person name="Bluhm B."/>
            <person name="Cannon C."/>
            <person name="Castanera R."/>
            <person name="Culley D."/>
            <person name="Daum C."/>
            <person name="Ezra D."/>
            <person name="Gonzalez J."/>
            <person name="Henrissat B."/>
            <person name="Kuo A."/>
            <person name="Liang C."/>
            <person name="Lipzen A."/>
            <person name="Lutzoni F."/>
            <person name="Magnuson J."/>
            <person name="Mondo S."/>
            <person name="Nolan M."/>
            <person name="Ohm R."/>
            <person name="Pangilinan J."/>
            <person name="Park H.-J."/>
            <person name="Ramirez L."/>
            <person name="Alfaro M."/>
            <person name="Sun H."/>
            <person name="Tritt A."/>
            <person name="Yoshinaga Y."/>
            <person name="Zwiers L.-H."/>
            <person name="Turgeon B."/>
            <person name="Goodwin S."/>
            <person name="Spatafora J."/>
            <person name="Crous P."/>
            <person name="Grigoriev I."/>
        </authorList>
    </citation>
    <scope>NUCLEOTIDE SEQUENCE</scope>
    <source>
        <strain evidence="4">CBS 125425</strain>
    </source>
</reference>
<feature type="transmembrane region" description="Helical" evidence="2">
    <location>
        <begin position="208"/>
        <end position="230"/>
    </location>
</feature>
<evidence type="ECO:0000259" key="3">
    <source>
        <dbReference type="Pfam" id="PF20684"/>
    </source>
</evidence>
<feature type="compositionally biased region" description="Polar residues" evidence="1">
    <location>
        <begin position="300"/>
        <end position="309"/>
    </location>
</feature>
<feature type="transmembrane region" description="Helical" evidence="2">
    <location>
        <begin position="163"/>
        <end position="196"/>
    </location>
</feature>
<dbReference type="Proteomes" id="UP000799444">
    <property type="component" value="Unassembled WGS sequence"/>
</dbReference>
<dbReference type="PANTHER" id="PTHR39614:SF2">
    <property type="entry name" value="INTEGRAL MEMBRANE PROTEIN"/>
    <property type="match status" value="1"/>
</dbReference>